<keyword evidence="2" id="KW-0812">Transmembrane</keyword>
<keyword evidence="4" id="KW-1185">Reference proteome</keyword>
<dbReference type="VEuPathDB" id="FungiDB:CC1G_15340"/>
<dbReference type="EMBL" id="AACS02000010">
    <property type="protein sequence ID" value="EFI26939.1"/>
    <property type="molecule type" value="Genomic_DNA"/>
</dbReference>
<dbReference type="Proteomes" id="UP000001861">
    <property type="component" value="Unassembled WGS sequence"/>
</dbReference>
<protein>
    <submittedName>
        <fullName evidence="3">Fungal mating-type pheromone</fullName>
    </submittedName>
</protein>
<dbReference type="RefSeq" id="XP_002910433.1">
    <property type="nucleotide sequence ID" value="XM_002910387.1"/>
</dbReference>
<accession>D6RQ19</accession>
<comment type="caution">
    <text evidence="3">The sequence shown here is derived from an EMBL/GenBank/DDBJ whole genome shotgun (WGS) entry which is preliminary data.</text>
</comment>
<keyword evidence="2" id="KW-1133">Transmembrane helix</keyword>
<proteinExistence type="predicted"/>
<evidence type="ECO:0000313" key="3">
    <source>
        <dbReference type="EMBL" id="EFI26939.1"/>
    </source>
</evidence>
<name>D6RQ19_COPC7</name>
<dbReference type="GeneID" id="9380353"/>
<reference evidence="3 4" key="1">
    <citation type="journal article" date="2010" name="Proc. Natl. Acad. Sci. U.S.A.">
        <title>Insights into evolution of multicellular fungi from the assembled chromosomes of the mushroom Coprinopsis cinerea (Coprinus cinereus).</title>
        <authorList>
            <person name="Stajich J.E."/>
            <person name="Wilke S.K."/>
            <person name="Ahren D."/>
            <person name="Au C.H."/>
            <person name="Birren B.W."/>
            <person name="Borodovsky M."/>
            <person name="Burns C."/>
            <person name="Canback B."/>
            <person name="Casselton L.A."/>
            <person name="Cheng C.K."/>
            <person name="Deng J."/>
            <person name="Dietrich F.S."/>
            <person name="Fargo D.C."/>
            <person name="Farman M.L."/>
            <person name="Gathman A.C."/>
            <person name="Goldberg J."/>
            <person name="Guigo R."/>
            <person name="Hoegger P.J."/>
            <person name="Hooker J.B."/>
            <person name="Huggins A."/>
            <person name="James T.Y."/>
            <person name="Kamada T."/>
            <person name="Kilaru S."/>
            <person name="Kodira C."/>
            <person name="Kues U."/>
            <person name="Kupfer D."/>
            <person name="Kwan H.S."/>
            <person name="Lomsadze A."/>
            <person name="Li W."/>
            <person name="Lilly W.W."/>
            <person name="Ma L.J."/>
            <person name="Mackey A.J."/>
            <person name="Manning G."/>
            <person name="Martin F."/>
            <person name="Muraguchi H."/>
            <person name="Natvig D.O."/>
            <person name="Palmerini H."/>
            <person name="Ramesh M.A."/>
            <person name="Rehmeyer C.J."/>
            <person name="Roe B.A."/>
            <person name="Shenoy N."/>
            <person name="Stanke M."/>
            <person name="Ter-Hovhannisyan V."/>
            <person name="Tunlid A."/>
            <person name="Velagapudi R."/>
            <person name="Vision T.J."/>
            <person name="Zeng Q."/>
            <person name="Zolan M.E."/>
            <person name="Pukkila P.J."/>
        </authorList>
    </citation>
    <scope>NUCLEOTIDE SEQUENCE [LARGE SCALE GENOMIC DNA]</scope>
    <source>
        <strain evidence="4">Okayama-7 / 130 / ATCC MYA-4618 / FGSC 9003</strain>
    </source>
</reference>
<dbReference type="HOGENOM" id="CLU_2015149_0_0_1"/>
<organism evidence="3 4">
    <name type="scientific">Coprinopsis cinerea (strain Okayama-7 / 130 / ATCC MYA-4618 / FGSC 9003)</name>
    <name type="common">Inky cap fungus</name>
    <name type="synonym">Hormographiella aspergillata</name>
    <dbReference type="NCBI Taxonomy" id="240176"/>
    <lineage>
        <taxon>Eukaryota</taxon>
        <taxon>Fungi</taxon>
        <taxon>Dikarya</taxon>
        <taxon>Basidiomycota</taxon>
        <taxon>Agaricomycotina</taxon>
        <taxon>Agaricomycetes</taxon>
        <taxon>Agaricomycetidae</taxon>
        <taxon>Agaricales</taxon>
        <taxon>Agaricineae</taxon>
        <taxon>Psathyrellaceae</taxon>
        <taxon>Coprinopsis</taxon>
    </lineage>
</organism>
<feature type="region of interest" description="Disordered" evidence="1">
    <location>
        <begin position="21"/>
        <end position="47"/>
    </location>
</feature>
<evidence type="ECO:0000313" key="4">
    <source>
        <dbReference type="Proteomes" id="UP000001861"/>
    </source>
</evidence>
<sequence>MDASVSTPIYPRPLKVKVARFFQSKRPSPPKSLTESLPTSRDEVGEARLGSALSRSADRIPHMAVASSYTTEYSVQRSTDGEPETSLYRFDSLHLRSRRHDTPFVISILFMSALFIVSSIPSL</sequence>
<keyword evidence="2" id="KW-0472">Membrane</keyword>
<dbReference type="AlphaFoldDB" id="D6RQ19"/>
<feature type="transmembrane region" description="Helical" evidence="2">
    <location>
        <begin position="102"/>
        <end position="120"/>
    </location>
</feature>
<evidence type="ECO:0000256" key="2">
    <source>
        <dbReference type="SAM" id="Phobius"/>
    </source>
</evidence>
<gene>
    <name evidence="3" type="ORF">CC1G_15340</name>
</gene>
<dbReference type="InParanoid" id="D6RQ19"/>
<dbReference type="KEGG" id="cci:CC1G_15340"/>
<evidence type="ECO:0000256" key="1">
    <source>
        <dbReference type="SAM" id="MobiDB-lite"/>
    </source>
</evidence>